<name>A0A1M4SCU0_9BACT</name>
<organism evidence="1 2">
    <name type="scientific">Flavisolibacter ginsengisoli DSM 18119</name>
    <dbReference type="NCBI Taxonomy" id="1121884"/>
    <lineage>
        <taxon>Bacteria</taxon>
        <taxon>Pseudomonadati</taxon>
        <taxon>Bacteroidota</taxon>
        <taxon>Chitinophagia</taxon>
        <taxon>Chitinophagales</taxon>
        <taxon>Chitinophagaceae</taxon>
        <taxon>Flavisolibacter</taxon>
    </lineage>
</organism>
<keyword evidence="2" id="KW-1185">Reference proteome</keyword>
<protein>
    <submittedName>
        <fullName evidence="1">Uncharacterized protein</fullName>
    </submittedName>
</protein>
<evidence type="ECO:0000313" key="1">
    <source>
        <dbReference type="EMBL" id="SHE30063.1"/>
    </source>
</evidence>
<gene>
    <name evidence="1" type="ORF">SAMN02745131_00070</name>
</gene>
<sequence>MNFITIAFTSMEQLWEFKQLTNTLNCRINSVDCTITSEFNEAQVKLAETMFQARAVENERLKAFAS</sequence>
<evidence type="ECO:0000313" key="2">
    <source>
        <dbReference type="Proteomes" id="UP000184048"/>
    </source>
</evidence>
<proteinExistence type="predicted"/>
<accession>A0A1M4SCU0</accession>
<dbReference type="AlphaFoldDB" id="A0A1M4SCU0"/>
<reference evidence="1 2" key="1">
    <citation type="submission" date="2016-11" db="EMBL/GenBank/DDBJ databases">
        <authorList>
            <person name="Jaros S."/>
            <person name="Januszkiewicz K."/>
            <person name="Wedrychowicz H."/>
        </authorList>
    </citation>
    <scope>NUCLEOTIDE SEQUENCE [LARGE SCALE GENOMIC DNA]</scope>
    <source>
        <strain evidence="1 2">DSM 18119</strain>
    </source>
</reference>
<dbReference type="Proteomes" id="UP000184048">
    <property type="component" value="Unassembled WGS sequence"/>
</dbReference>
<dbReference type="RefSeq" id="WP_072833257.1">
    <property type="nucleotide sequence ID" value="NZ_FQUU01000001.1"/>
</dbReference>
<dbReference type="EMBL" id="FQUU01000001">
    <property type="protein sequence ID" value="SHE30063.1"/>
    <property type="molecule type" value="Genomic_DNA"/>
</dbReference>